<feature type="coiled-coil region" evidence="1">
    <location>
        <begin position="192"/>
        <end position="223"/>
    </location>
</feature>
<comment type="caution">
    <text evidence="3">The sequence shown here is derived from an EMBL/GenBank/DDBJ whole genome shotgun (WGS) entry which is preliminary data.</text>
</comment>
<protein>
    <submittedName>
        <fullName evidence="3">Uncharacterized protein</fullName>
    </submittedName>
</protein>
<evidence type="ECO:0000313" key="3">
    <source>
        <dbReference type="EMBL" id="GEZ38605.1"/>
    </source>
</evidence>
<evidence type="ECO:0000256" key="2">
    <source>
        <dbReference type="SAM" id="MobiDB-lite"/>
    </source>
</evidence>
<reference evidence="3" key="1">
    <citation type="journal article" date="2019" name="Sci. Rep.">
        <title>Draft genome of Tanacetum cinerariifolium, the natural source of mosquito coil.</title>
        <authorList>
            <person name="Yamashiro T."/>
            <person name="Shiraishi A."/>
            <person name="Satake H."/>
            <person name="Nakayama K."/>
        </authorList>
    </citation>
    <scope>NUCLEOTIDE SEQUENCE</scope>
</reference>
<dbReference type="EMBL" id="BKCJ010272643">
    <property type="protein sequence ID" value="GEZ38605.1"/>
    <property type="molecule type" value="Genomic_DNA"/>
</dbReference>
<gene>
    <name evidence="3" type="ORF">Tci_510578</name>
</gene>
<sequence length="639" mass="71937">RYTRRAIRIAQSKALSPAADEPASLLRDDRQGEAFPTVSSLDARQDRENIAKTFDMPYESSSRVPSLSADKGNQDLEIFSLKARVKSLEDKERRHAEPTQEDAPIIGEIINIEEELGAEKSTELGSNDTEEMVNVLSLREAANILSSGGAAASVSPANVLPAAGVPTVSESFPTVSAIFTTASVEQIDAQVAREMEEEFAKENQRSNEVIAKHLSEYEQAEADLSVREKIEIIKELEQREFYMSVLRSHARWKTKHFRGMTLEQIKEKFIRVWKQLEDFVPLSSKEESERVKRQALNIDQRSSKRIKISEGASEEELKGMMQLVPLEEVYIEALLLWTLVKETFSTKHATRDKEKELWVELKRVFEPEFEDQLWTHHQAFMHDPLNWKLYDICGVHHVSTKDQELFMLVEKDYPLRKGLATVMIIQDEKLIEASSPGFRALTGASTGSITGATTGSEFVRVVIHFKSSFGLVMVLLGRVPEPEDEASQLAVEESGLDEPELGNSGLDKLVLAKLEDNDQLKAYNVPMLQKMTHRDIDGKFLGKSGGMMCQGARKEIQTKGVIGDPIHFDALGDMQEFVKMLVSIVNRKSMKLARILNLLDHIVLKFKIRCLNCNRGNSSTPTIQSWLAQLLHSSKAGNW</sequence>
<organism evidence="3">
    <name type="scientific">Tanacetum cinerariifolium</name>
    <name type="common">Dalmatian daisy</name>
    <name type="synonym">Chrysanthemum cinerariifolium</name>
    <dbReference type="NCBI Taxonomy" id="118510"/>
    <lineage>
        <taxon>Eukaryota</taxon>
        <taxon>Viridiplantae</taxon>
        <taxon>Streptophyta</taxon>
        <taxon>Embryophyta</taxon>
        <taxon>Tracheophyta</taxon>
        <taxon>Spermatophyta</taxon>
        <taxon>Magnoliopsida</taxon>
        <taxon>eudicotyledons</taxon>
        <taxon>Gunneridae</taxon>
        <taxon>Pentapetalae</taxon>
        <taxon>asterids</taxon>
        <taxon>campanulids</taxon>
        <taxon>Asterales</taxon>
        <taxon>Asteraceae</taxon>
        <taxon>Asteroideae</taxon>
        <taxon>Anthemideae</taxon>
        <taxon>Anthemidinae</taxon>
        <taxon>Tanacetum</taxon>
    </lineage>
</organism>
<accession>A0A699IA85</accession>
<feature type="non-terminal residue" evidence="3">
    <location>
        <position position="1"/>
    </location>
</feature>
<proteinExistence type="predicted"/>
<keyword evidence="1" id="KW-0175">Coiled coil</keyword>
<dbReference type="AlphaFoldDB" id="A0A699IA85"/>
<feature type="region of interest" description="Disordered" evidence="2">
    <location>
        <begin position="13"/>
        <end position="46"/>
    </location>
</feature>
<name>A0A699IA85_TANCI</name>
<evidence type="ECO:0000256" key="1">
    <source>
        <dbReference type="SAM" id="Coils"/>
    </source>
</evidence>